<proteinExistence type="predicted"/>
<evidence type="ECO:0000313" key="3">
    <source>
        <dbReference type="Proteomes" id="UP000186303"/>
    </source>
</evidence>
<dbReference type="VEuPathDB" id="FungiDB:MSYG_0420"/>
<dbReference type="Proteomes" id="UP000186303">
    <property type="component" value="Chromosome 1"/>
</dbReference>
<accession>A0A1M8A0Y4</accession>
<evidence type="ECO:0000256" key="1">
    <source>
        <dbReference type="SAM" id="MobiDB-lite"/>
    </source>
</evidence>
<feature type="compositionally biased region" description="Basic and acidic residues" evidence="1">
    <location>
        <begin position="49"/>
        <end position="60"/>
    </location>
</feature>
<dbReference type="PANTHER" id="PTHR34066">
    <property type="entry name" value="GROWTH FACTOR 2"/>
    <property type="match status" value="1"/>
</dbReference>
<feature type="compositionally biased region" description="Basic and acidic residues" evidence="1">
    <location>
        <begin position="84"/>
        <end position="94"/>
    </location>
</feature>
<dbReference type="PANTHER" id="PTHR34066:SF1">
    <property type="entry name" value="DUF1764 FAMILY PROTEIN"/>
    <property type="match status" value="1"/>
</dbReference>
<dbReference type="EMBL" id="LT671821">
    <property type="protein sequence ID" value="SHO76085.1"/>
    <property type="molecule type" value="Genomic_DNA"/>
</dbReference>
<dbReference type="OMA" id="CTNAGKR"/>
<dbReference type="Pfam" id="PF08576">
    <property type="entry name" value="DUF1764"/>
    <property type="match status" value="1"/>
</dbReference>
<reference evidence="3" key="1">
    <citation type="journal article" date="2017" name="Nucleic Acids Res.">
        <title>Proteogenomics produces comprehensive and highly accurate protein-coding gene annotation in a complete genome assembly of Malassezia sympodialis.</title>
        <authorList>
            <person name="Zhu Y."/>
            <person name="Engstroem P.G."/>
            <person name="Tellgren-Roth C."/>
            <person name="Baudo C.D."/>
            <person name="Kennell J.C."/>
            <person name="Sun S."/>
            <person name="Billmyre R.B."/>
            <person name="Schroeder M.S."/>
            <person name="Andersson A."/>
            <person name="Holm T."/>
            <person name="Sigurgeirsson B."/>
            <person name="Wu G."/>
            <person name="Sankaranarayanan S.R."/>
            <person name="Siddharthan R."/>
            <person name="Sanyal K."/>
            <person name="Lundeberg J."/>
            <person name="Nystedt B."/>
            <person name="Boekhout T."/>
            <person name="Dawson T.L. Jr."/>
            <person name="Heitman J."/>
            <person name="Scheynius A."/>
            <person name="Lehtioe J."/>
        </authorList>
    </citation>
    <scope>NUCLEOTIDE SEQUENCE [LARGE SCALE GENOMIC DNA]</scope>
    <source>
        <strain evidence="3">ATCC 42132</strain>
    </source>
</reference>
<evidence type="ECO:0008006" key="4">
    <source>
        <dbReference type="Google" id="ProtNLM"/>
    </source>
</evidence>
<sequence length="170" mass="18002">MTNELDHIFASLPTDPARKRKRGAPGAATHGDDRAPPHKRAGTASAPASEERGDAADAARRPKAPPSAASASSDTPTDGSKNARAAESKADAPRRRTPVVVHDTSAPARASAPVQPRARPSDDDDAAFADSRGRDRKRTEEGFRIFTEDELRLNEGGGTPLCPFDCDCCF</sequence>
<gene>
    <name evidence="2" type="ORF">MSYG_0420</name>
</gene>
<dbReference type="OrthoDB" id="20835at2759"/>
<keyword evidence="3" id="KW-1185">Reference proteome</keyword>
<dbReference type="AlphaFoldDB" id="A0A1M8A0Y4"/>
<protein>
    <recommendedName>
        <fullName evidence="4">DUF1764-domain-containing protein</fullName>
    </recommendedName>
</protein>
<feature type="region of interest" description="Disordered" evidence="1">
    <location>
        <begin position="1"/>
        <end position="141"/>
    </location>
</feature>
<feature type="compositionally biased region" description="Low complexity" evidence="1">
    <location>
        <begin position="66"/>
        <end position="78"/>
    </location>
</feature>
<name>A0A1M8A0Y4_MALS4</name>
<feature type="compositionally biased region" description="Basic and acidic residues" evidence="1">
    <location>
        <begin position="131"/>
        <end position="141"/>
    </location>
</feature>
<organism evidence="2 3">
    <name type="scientific">Malassezia sympodialis (strain ATCC 42132)</name>
    <name type="common">Atopic eczema-associated yeast</name>
    <dbReference type="NCBI Taxonomy" id="1230383"/>
    <lineage>
        <taxon>Eukaryota</taxon>
        <taxon>Fungi</taxon>
        <taxon>Dikarya</taxon>
        <taxon>Basidiomycota</taxon>
        <taxon>Ustilaginomycotina</taxon>
        <taxon>Malasseziomycetes</taxon>
        <taxon>Malasseziales</taxon>
        <taxon>Malasseziaceae</taxon>
        <taxon>Malassezia</taxon>
    </lineage>
</organism>
<evidence type="ECO:0000313" key="2">
    <source>
        <dbReference type="EMBL" id="SHO76085.1"/>
    </source>
</evidence>
<dbReference type="InterPro" id="IPR013885">
    <property type="entry name" value="DUF1764_euk"/>
</dbReference>